<evidence type="ECO:0000259" key="1">
    <source>
        <dbReference type="Pfam" id="PF04608"/>
    </source>
</evidence>
<dbReference type="RefSeq" id="WP_057826412.1">
    <property type="nucleotide sequence ID" value="NZ_AZEA01000032.1"/>
</dbReference>
<proteinExistence type="predicted"/>
<evidence type="ECO:0000313" key="3">
    <source>
        <dbReference type="Proteomes" id="UP000051581"/>
    </source>
</evidence>
<dbReference type="InterPro" id="IPR007686">
    <property type="entry name" value="YutG/PgpA"/>
</dbReference>
<sequence>MNNKNFRFPDTAAYKFVTETLKERGVTYEDIAEMAYNLQKEYVPNIQMEEVKKDTLDVLHKREVLNNAMVGLELDRLATEGKIKEPLESIIMNDSGVFGVDEGIALNIANIYGTIGITNYGYIDREKTGITKKLDEAKDGTSNTFIDDIVGAIASAVSAKIAHRNN</sequence>
<dbReference type="GO" id="GO:0006629">
    <property type="term" value="P:lipid metabolic process"/>
    <property type="evidence" value="ECO:0007669"/>
    <property type="project" value="InterPro"/>
</dbReference>
<dbReference type="CDD" id="cd06971">
    <property type="entry name" value="PgpA"/>
    <property type="match status" value="1"/>
</dbReference>
<evidence type="ECO:0000313" key="2">
    <source>
        <dbReference type="EMBL" id="KRK86889.1"/>
    </source>
</evidence>
<protein>
    <submittedName>
        <fullName evidence="2">Phosphatidylglycerophosphatase A</fullName>
    </submittedName>
</protein>
<dbReference type="OrthoDB" id="9793244at2"/>
<reference evidence="2 3" key="1">
    <citation type="journal article" date="2015" name="Genome Announc.">
        <title>Expanding the biotechnology potential of lactobacilli through comparative genomics of 213 strains and associated genera.</title>
        <authorList>
            <person name="Sun Z."/>
            <person name="Harris H.M."/>
            <person name="McCann A."/>
            <person name="Guo C."/>
            <person name="Argimon S."/>
            <person name="Zhang W."/>
            <person name="Yang X."/>
            <person name="Jeffery I.B."/>
            <person name="Cooney J.C."/>
            <person name="Kagawa T.F."/>
            <person name="Liu W."/>
            <person name="Song Y."/>
            <person name="Salvetti E."/>
            <person name="Wrobel A."/>
            <person name="Rasinkangas P."/>
            <person name="Parkhill J."/>
            <person name="Rea M.C."/>
            <person name="O'Sullivan O."/>
            <person name="Ritari J."/>
            <person name="Douillard F.P."/>
            <person name="Paul Ross R."/>
            <person name="Yang R."/>
            <person name="Briner A.E."/>
            <person name="Felis G.E."/>
            <person name="de Vos W.M."/>
            <person name="Barrangou R."/>
            <person name="Klaenhammer T.R."/>
            <person name="Caufield P.W."/>
            <person name="Cui Y."/>
            <person name="Zhang H."/>
            <person name="O'Toole P.W."/>
        </authorList>
    </citation>
    <scope>NUCLEOTIDE SEQUENCE [LARGE SCALE GENOMIC DNA]</scope>
    <source>
        <strain evidence="2 3">DSM 19904</strain>
    </source>
</reference>
<dbReference type="GO" id="GO:0008962">
    <property type="term" value="F:phosphatidylglycerophosphatase activity"/>
    <property type="evidence" value="ECO:0007669"/>
    <property type="project" value="InterPro"/>
</dbReference>
<accession>A0A0R1L1Z1</accession>
<dbReference type="EMBL" id="AZEA01000032">
    <property type="protein sequence ID" value="KRK86889.1"/>
    <property type="molecule type" value="Genomic_DNA"/>
</dbReference>
<dbReference type="AlphaFoldDB" id="A0A0R1L1Z1"/>
<feature type="domain" description="YutG/PgpA" evidence="1">
    <location>
        <begin position="40"/>
        <end position="162"/>
    </location>
</feature>
<dbReference type="InterPro" id="IPR036681">
    <property type="entry name" value="PgpA-like_sf"/>
</dbReference>
<keyword evidence="3" id="KW-1185">Reference proteome</keyword>
<dbReference type="PATRIC" id="fig|1423808.3.peg.1838"/>
<dbReference type="Pfam" id="PF04608">
    <property type="entry name" value="PgpA"/>
    <property type="match status" value="1"/>
</dbReference>
<dbReference type="PIRSF" id="PIRSF019587">
    <property type="entry name" value="PGPase"/>
    <property type="match status" value="1"/>
</dbReference>
<dbReference type="SUPFAM" id="SSF101307">
    <property type="entry name" value="YutG-like"/>
    <property type="match status" value="1"/>
</dbReference>
<organism evidence="2 3">
    <name type="scientific">Lentilactobacillus sunkii DSM 19904</name>
    <dbReference type="NCBI Taxonomy" id="1423808"/>
    <lineage>
        <taxon>Bacteria</taxon>
        <taxon>Bacillati</taxon>
        <taxon>Bacillota</taxon>
        <taxon>Bacilli</taxon>
        <taxon>Lactobacillales</taxon>
        <taxon>Lactobacillaceae</taxon>
        <taxon>Lentilactobacillus</taxon>
    </lineage>
</organism>
<gene>
    <name evidence="2" type="ORF">FD17_GL001816</name>
</gene>
<name>A0A0R1L1Z1_9LACO</name>
<dbReference type="Gene3D" id="1.10.3760.10">
    <property type="entry name" value="PgpA-like"/>
    <property type="match status" value="1"/>
</dbReference>
<dbReference type="InterPro" id="IPR026038">
    <property type="entry name" value="Put_PGPase"/>
</dbReference>
<comment type="caution">
    <text evidence="2">The sequence shown here is derived from an EMBL/GenBank/DDBJ whole genome shotgun (WGS) entry which is preliminary data.</text>
</comment>
<dbReference type="Proteomes" id="UP000051581">
    <property type="component" value="Unassembled WGS sequence"/>
</dbReference>